<dbReference type="InterPro" id="IPR045851">
    <property type="entry name" value="AMP-bd_C_sf"/>
</dbReference>
<dbReference type="Gene3D" id="3.30.559.10">
    <property type="entry name" value="Chloramphenicol acetyltransferase-like domain"/>
    <property type="match status" value="1"/>
</dbReference>
<dbReference type="Gene3D" id="3.30.300.30">
    <property type="match status" value="1"/>
</dbReference>
<dbReference type="PROSITE" id="PS00455">
    <property type="entry name" value="AMP_BINDING"/>
    <property type="match status" value="1"/>
</dbReference>
<dbReference type="SUPFAM" id="SSF47336">
    <property type="entry name" value="ACP-like"/>
    <property type="match status" value="1"/>
</dbReference>
<dbReference type="Gene3D" id="1.10.1200.10">
    <property type="entry name" value="ACP-like"/>
    <property type="match status" value="1"/>
</dbReference>
<reference evidence="4" key="1">
    <citation type="submission" date="2022-06" db="EMBL/GenBank/DDBJ databases">
        <title>Vallitalea longa sp. nov., an anaerobic bacterium isolated from marine sediment.</title>
        <authorList>
            <person name="Hirano S."/>
            <person name="Terahara T."/>
            <person name="Mori K."/>
            <person name="Hamada M."/>
            <person name="Matsumoto R."/>
            <person name="Kobayashi T."/>
        </authorList>
    </citation>
    <scope>NUCLEOTIDE SEQUENCE</scope>
    <source>
        <strain evidence="4">SH18-1</strain>
    </source>
</reference>
<dbReference type="GO" id="GO:0003824">
    <property type="term" value="F:catalytic activity"/>
    <property type="evidence" value="ECO:0007669"/>
    <property type="project" value="InterPro"/>
</dbReference>
<dbReference type="GO" id="GO:0005737">
    <property type="term" value="C:cytoplasm"/>
    <property type="evidence" value="ECO:0007669"/>
    <property type="project" value="TreeGrafter"/>
</dbReference>
<proteinExistence type="predicted"/>
<dbReference type="InterPro" id="IPR036736">
    <property type="entry name" value="ACP-like_sf"/>
</dbReference>
<dbReference type="InterPro" id="IPR020845">
    <property type="entry name" value="AMP-binding_CS"/>
</dbReference>
<gene>
    <name evidence="4" type="ORF">SH1V18_36730</name>
</gene>
<dbReference type="PANTHER" id="PTHR45527">
    <property type="entry name" value="NONRIBOSOMAL PEPTIDE SYNTHETASE"/>
    <property type="match status" value="1"/>
</dbReference>
<dbReference type="PROSITE" id="PS50075">
    <property type="entry name" value="CARRIER"/>
    <property type="match status" value="1"/>
</dbReference>
<dbReference type="InterPro" id="IPR023213">
    <property type="entry name" value="CAT-like_dom_sf"/>
</dbReference>
<evidence type="ECO:0000313" key="5">
    <source>
        <dbReference type="Proteomes" id="UP001144256"/>
    </source>
</evidence>
<feature type="domain" description="Carrier" evidence="3">
    <location>
        <begin position="763"/>
        <end position="838"/>
    </location>
</feature>
<dbReference type="InterPro" id="IPR020459">
    <property type="entry name" value="AMP-binding"/>
</dbReference>
<dbReference type="Pfam" id="PF00668">
    <property type="entry name" value="Condensation"/>
    <property type="match status" value="1"/>
</dbReference>
<dbReference type="Gene3D" id="3.30.559.30">
    <property type="entry name" value="Nonribosomal peptide synthetase, condensation domain"/>
    <property type="match status" value="1"/>
</dbReference>
<dbReference type="SUPFAM" id="SSF52777">
    <property type="entry name" value="CoA-dependent acyltransferases"/>
    <property type="match status" value="1"/>
</dbReference>
<dbReference type="GO" id="GO:0031177">
    <property type="term" value="F:phosphopantetheine binding"/>
    <property type="evidence" value="ECO:0007669"/>
    <property type="project" value="TreeGrafter"/>
</dbReference>
<dbReference type="InterPro" id="IPR009081">
    <property type="entry name" value="PP-bd_ACP"/>
</dbReference>
<sequence>MNTDIKNYWFNKLPMEMEELNIYTDHYRTNEIDSEVLEYEFDDFVSNKLKKISKNNDLLLYIITLASFKVMIYKLYGSRYIPVISPLYQFMEEERLTDFVVLYDEISEDMTFKQVLNLVRDTVLDGYKNQNCDVIELFRDSGIHVDVNNIHKIIFSLANIHELSGLNEIMDSPHNDMSVQVSDDASSIVCKIRYNRKLFNETTIQGILSCYGYILYQVLTDVNVTISNLELTNLDDTDTNVSIAYGVEKLEVYTEQSIIKQFEERVEKTPNKVAISDIRDIHGTSNSTFTYTQLNNYSNRIGKILIENGIKKNDPVAILLDNTGEMAISILGVLKAGGCYVPIDIETSEERIKYILSDCQCKVLITGNEKSIDQYSVQKVININQLFEQEIESSNIEVYPSGDDIAYIIYTSGTTGNPKGVKIRHDGLTNFIDWRLNNYNYVENDITLQMISVAFDGFGANFYPSLLCGGQLVMIGQYVWRKYDHIARVIEKYKVTNMSITPLMYTKMLQTENIELGSLRFVVLAGERAEALLLKTSKDQYPNLVLVNEYGPTENTITTSRFNNMSEDELTNIGSPIQNNIVYIVNKENKLLPKEVLGELCISGVGITDGYVNDQDLTNKKVVRNPWLEGKKIYKTGDLAKITIDGHIELSGRIDNQVKIRGFRVEVEEIETQINNFLGGHYAIVVARDSGRGEKKLYAYILAQVEGEINRIRMHLAKVVPYYMIPTRFVIIDELPQSINGKIDRKHLATMNVIEEVDIEFVGPNTDTEKRLSEIWCSVLDIDKVGINESFFDVGGTSLLLMDVFSRVEIIFGHIVTMPDLFTYPTIYELANYIDSKMSQSSEQIKLRYNKLENSLQGSGNADKVSLSFDISGEVFNDTHVLCQRYNLNIEELMLQLFTYTIALTFDMNEIGIYSKFSSDARLDAHLVDIGVIDDITELVDHLTHRFINNNKHDVYDIVDINNIRATSDEGILILAYLKDQIDEYDELLDKFDLRLGLQVFDNALSFTCYFDTWKIGDTVAEELANRFAKLINIVVTRSCA</sequence>
<comment type="caution">
    <text evidence="4">The sequence shown here is derived from an EMBL/GenBank/DDBJ whole genome shotgun (WGS) entry which is preliminary data.</text>
</comment>
<protein>
    <recommendedName>
        <fullName evidence="3">Carrier domain-containing protein</fullName>
    </recommendedName>
</protein>
<feature type="transmembrane region" description="Helical" evidence="2">
    <location>
        <begin position="58"/>
        <end position="76"/>
    </location>
</feature>
<comment type="cofactor">
    <cofactor evidence="1">
        <name>pantetheine 4'-phosphate</name>
        <dbReference type="ChEBI" id="CHEBI:47942"/>
    </cofactor>
</comment>
<dbReference type="InterPro" id="IPR000873">
    <property type="entry name" value="AMP-dep_synth/lig_dom"/>
</dbReference>
<dbReference type="Proteomes" id="UP001144256">
    <property type="component" value="Unassembled WGS sequence"/>
</dbReference>
<keyword evidence="2" id="KW-0472">Membrane</keyword>
<evidence type="ECO:0000259" key="3">
    <source>
        <dbReference type="PROSITE" id="PS50075"/>
    </source>
</evidence>
<dbReference type="InterPro" id="IPR010071">
    <property type="entry name" value="AA_adenyl_dom"/>
</dbReference>
<dbReference type="FunFam" id="3.40.50.980:FF:000001">
    <property type="entry name" value="Non-ribosomal peptide synthetase"/>
    <property type="match status" value="1"/>
</dbReference>
<dbReference type="PANTHER" id="PTHR45527:SF1">
    <property type="entry name" value="FATTY ACID SYNTHASE"/>
    <property type="match status" value="1"/>
</dbReference>
<name>A0A9W5YF70_9FIRM</name>
<dbReference type="GO" id="GO:0044550">
    <property type="term" value="P:secondary metabolite biosynthetic process"/>
    <property type="evidence" value="ECO:0007669"/>
    <property type="project" value="TreeGrafter"/>
</dbReference>
<dbReference type="GO" id="GO:0008610">
    <property type="term" value="P:lipid biosynthetic process"/>
    <property type="evidence" value="ECO:0007669"/>
    <property type="project" value="UniProtKB-ARBA"/>
</dbReference>
<dbReference type="EMBL" id="BRLB01000014">
    <property type="protein sequence ID" value="GKX31193.1"/>
    <property type="molecule type" value="Genomic_DNA"/>
</dbReference>
<evidence type="ECO:0000256" key="1">
    <source>
        <dbReference type="ARBA" id="ARBA00001957"/>
    </source>
</evidence>
<keyword evidence="2" id="KW-1133">Transmembrane helix</keyword>
<keyword evidence="5" id="KW-1185">Reference proteome</keyword>
<dbReference type="CDD" id="cd05930">
    <property type="entry name" value="A_NRPS"/>
    <property type="match status" value="1"/>
</dbReference>
<accession>A0A9W5YF70</accession>
<dbReference type="GO" id="GO:0043041">
    <property type="term" value="P:amino acid activation for nonribosomal peptide biosynthetic process"/>
    <property type="evidence" value="ECO:0007669"/>
    <property type="project" value="TreeGrafter"/>
</dbReference>
<dbReference type="Pfam" id="PF00550">
    <property type="entry name" value="PP-binding"/>
    <property type="match status" value="1"/>
</dbReference>
<dbReference type="Pfam" id="PF00501">
    <property type="entry name" value="AMP-binding"/>
    <property type="match status" value="1"/>
</dbReference>
<dbReference type="InterPro" id="IPR001242">
    <property type="entry name" value="Condensation_dom"/>
</dbReference>
<organism evidence="4 5">
    <name type="scientific">Vallitalea longa</name>
    <dbReference type="NCBI Taxonomy" id="2936439"/>
    <lineage>
        <taxon>Bacteria</taxon>
        <taxon>Bacillati</taxon>
        <taxon>Bacillota</taxon>
        <taxon>Clostridia</taxon>
        <taxon>Lachnospirales</taxon>
        <taxon>Vallitaleaceae</taxon>
        <taxon>Vallitalea</taxon>
    </lineage>
</organism>
<dbReference type="SUPFAM" id="SSF56801">
    <property type="entry name" value="Acetyl-CoA synthetase-like"/>
    <property type="match status" value="1"/>
</dbReference>
<dbReference type="NCBIfam" id="TIGR01733">
    <property type="entry name" value="AA-adenyl-dom"/>
    <property type="match status" value="1"/>
</dbReference>
<dbReference type="AlphaFoldDB" id="A0A9W5YF70"/>
<dbReference type="Gene3D" id="3.40.50.12780">
    <property type="entry name" value="N-terminal domain of ligase-like"/>
    <property type="match status" value="1"/>
</dbReference>
<dbReference type="InterPro" id="IPR042099">
    <property type="entry name" value="ANL_N_sf"/>
</dbReference>
<dbReference type="PRINTS" id="PR00154">
    <property type="entry name" value="AMPBINDING"/>
</dbReference>
<dbReference type="RefSeq" id="WP_281817996.1">
    <property type="nucleotide sequence ID" value="NZ_BRLB01000014.1"/>
</dbReference>
<keyword evidence="2" id="KW-0812">Transmembrane</keyword>
<evidence type="ECO:0000256" key="2">
    <source>
        <dbReference type="SAM" id="Phobius"/>
    </source>
</evidence>
<evidence type="ECO:0000313" key="4">
    <source>
        <dbReference type="EMBL" id="GKX31193.1"/>
    </source>
</evidence>